<feature type="region of interest" description="Disordered" evidence="1">
    <location>
        <begin position="31"/>
        <end position="50"/>
    </location>
</feature>
<dbReference type="InterPro" id="IPR005151">
    <property type="entry name" value="Tail-specific_protease"/>
</dbReference>
<dbReference type="InterPro" id="IPR036034">
    <property type="entry name" value="PDZ_sf"/>
</dbReference>
<proteinExistence type="predicted"/>
<name>A0A4R1F2M2_9GAMM</name>
<evidence type="ECO:0000259" key="3">
    <source>
        <dbReference type="PROSITE" id="PS50106"/>
    </source>
</evidence>
<evidence type="ECO:0000256" key="2">
    <source>
        <dbReference type="SAM" id="SignalP"/>
    </source>
</evidence>
<feature type="chain" id="PRO_5020959234" evidence="2">
    <location>
        <begin position="25"/>
        <end position="544"/>
    </location>
</feature>
<dbReference type="InterPro" id="IPR001478">
    <property type="entry name" value="PDZ"/>
</dbReference>
<dbReference type="SUPFAM" id="SSF52096">
    <property type="entry name" value="ClpP/crotonase"/>
    <property type="match status" value="1"/>
</dbReference>
<dbReference type="SUPFAM" id="SSF50156">
    <property type="entry name" value="PDZ domain-like"/>
    <property type="match status" value="1"/>
</dbReference>
<dbReference type="AlphaFoldDB" id="A0A4R1F2M2"/>
<gene>
    <name evidence="4" type="ORF">EV695_1280</name>
</gene>
<keyword evidence="2" id="KW-0732">Signal</keyword>
<dbReference type="PANTHER" id="PTHR32060">
    <property type="entry name" value="TAIL-SPECIFIC PROTEASE"/>
    <property type="match status" value="1"/>
</dbReference>
<feature type="domain" description="PDZ" evidence="3">
    <location>
        <begin position="160"/>
        <end position="228"/>
    </location>
</feature>
<dbReference type="PANTHER" id="PTHR32060:SF30">
    <property type="entry name" value="CARBOXY-TERMINAL PROCESSING PROTEASE CTPA"/>
    <property type="match status" value="1"/>
</dbReference>
<dbReference type="InterPro" id="IPR029045">
    <property type="entry name" value="ClpP/crotonase-like_dom_sf"/>
</dbReference>
<dbReference type="GO" id="GO:0008236">
    <property type="term" value="F:serine-type peptidase activity"/>
    <property type="evidence" value="ECO:0007669"/>
    <property type="project" value="InterPro"/>
</dbReference>
<protein>
    <submittedName>
        <fullName evidence="4">Peptidase S41-like protein</fullName>
    </submittedName>
</protein>
<dbReference type="GO" id="GO:0030288">
    <property type="term" value="C:outer membrane-bounded periplasmic space"/>
    <property type="evidence" value="ECO:0007669"/>
    <property type="project" value="TreeGrafter"/>
</dbReference>
<evidence type="ECO:0000313" key="5">
    <source>
        <dbReference type="Proteomes" id="UP000294887"/>
    </source>
</evidence>
<organism evidence="4 5">
    <name type="scientific">Cocleimonas flava</name>
    <dbReference type="NCBI Taxonomy" id="634765"/>
    <lineage>
        <taxon>Bacteria</taxon>
        <taxon>Pseudomonadati</taxon>
        <taxon>Pseudomonadota</taxon>
        <taxon>Gammaproteobacteria</taxon>
        <taxon>Thiotrichales</taxon>
        <taxon>Thiotrichaceae</taxon>
        <taxon>Cocleimonas</taxon>
    </lineage>
</organism>
<dbReference type="PROSITE" id="PS50106">
    <property type="entry name" value="PDZ"/>
    <property type="match status" value="1"/>
</dbReference>
<keyword evidence="5" id="KW-1185">Reference proteome</keyword>
<dbReference type="RefSeq" id="WP_131905116.1">
    <property type="nucleotide sequence ID" value="NZ_BAAAFU010000004.1"/>
</dbReference>
<comment type="caution">
    <text evidence="4">The sequence shown here is derived from an EMBL/GenBank/DDBJ whole genome shotgun (WGS) entry which is preliminary data.</text>
</comment>
<feature type="signal peptide" evidence="2">
    <location>
        <begin position="1"/>
        <end position="24"/>
    </location>
</feature>
<dbReference type="Gene3D" id="3.90.226.10">
    <property type="entry name" value="2-enoyl-CoA Hydratase, Chain A, domain 1"/>
    <property type="match status" value="1"/>
</dbReference>
<dbReference type="Gene3D" id="3.30.750.170">
    <property type="match status" value="1"/>
</dbReference>
<dbReference type="Gene3D" id="2.30.42.10">
    <property type="match status" value="1"/>
</dbReference>
<dbReference type="Proteomes" id="UP000294887">
    <property type="component" value="Unassembled WGS sequence"/>
</dbReference>
<dbReference type="GO" id="GO:0007165">
    <property type="term" value="P:signal transduction"/>
    <property type="evidence" value="ECO:0007669"/>
    <property type="project" value="TreeGrafter"/>
</dbReference>
<sequence length="544" mass="59476">MSKDIFKTIRLNVLLFLVSFSVIACGGGSSTDLASGSGSSSSSSTSGGSGVSLISTDNITWQKGIYNSSGEFAGLCEIPREELDLVSQQTLYPDVLGSLNDEKNWLRSWSDENYLWYNEIEDMNPALFSTPLEYFDQLKTFETISSGKQKDRFHFTQNTDVFLDEAETGLTIGYGFTVVLTSNQVPREAVIAYTQPNTVATSDTINLKRGDKILAVDGIDIINTSSDDLSLANAYLGLFPEEVGKSHTFTIQEKNSNTIREISLTSAYVTLQSVQNNKIIETAEGKIGYFLFNEHIETAESQLIEAMSIFHSEGISDLVLDIRYNGGGLIDIANGLASMISSTEKTNNTTFSIPTFNDKHPDINPFTGEEITGTNFYQTSSEDFTLPHLNLSRVFVLTGEATCSASELIINGLIGIDVEVIQIGSSTCGKPHGFYPTDNCGTTYFSINFKSENNKGFAEFDDGFAPIDNTSSVGAVLLSGCSIPDDFTKDLGDPEESRLAAAIFYKENGECPDITLSRQSKLIKKNEIPFKPSWLNNAIGTIRR</sequence>
<accession>A0A4R1F2M2</accession>
<dbReference type="GO" id="GO:0006508">
    <property type="term" value="P:proteolysis"/>
    <property type="evidence" value="ECO:0007669"/>
    <property type="project" value="InterPro"/>
</dbReference>
<dbReference type="OrthoDB" id="7168509at2"/>
<dbReference type="Pfam" id="PF03572">
    <property type="entry name" value="Peptidase_S41"/>
    <property type="match status" value="1"/>
</dbReference>
<reference evidence="4 5" key="1">
    <citation type="submission" date="2019-03" db="EMBL/GenBank/DDBJ databases">
        <title>Genomic Encyclopedia of Type Strains, Phase IV (KMG-IV): sequencing the most valuable type-strain genomes for metagenomic binning, comparative biology and taxonomic classification.</title>
        <authorList>
            <person name="Goeker M."/>
        </authorList>
    </citation>
    <scope>NUCLEOTIDE SEQUENCE [LARGE SCALE GENOMIC DNA]</scope>
    <source>
        <strain evidence="4 5">DSM 24830</strain>
    </source>
</reference>
<dbReference type="EMBL" id="SMFQ01000003">
    <property type="protein sequence ID" value="TCJ86782.1"/>
    <property type="molecule type" value="Genomic_DNA"/>
</dbReference>
<evidence type="ECO:0000313" key="4">
    <source>
        <dbReference type="EMBL" id="TCJ86782.1"/>
    </source>
</evidence>
<dbReference type="PROSITE" id="PS51257">
    <property type="entry name" value="PROKAR_LIPOPROTEIN"/>
    <property type="match status" value="1"/>
</dbReference>
<dbReference type="GO" id="GO:0004175">
    <property type="term" value="F:endopeptidase activity"/>
    <property type="evidence" value="ECO:0007669"/>
    <property type="project" value="TreeGrafter"/>
</dbReference>
<dbReference type="Pfam" id="PF00595">
    <property type="entry name" value="PDZ"/>
    <property type="match status" value="1"/>
</dbReference>
<evidence type="ECO:0000256" key="1">
    <source>
        <dbReference type="SAM" id="MobiDB-lite"/>
    </source>
</evidence>